<feature type="transmembrane region" description="Helical" evidence="10">
    <location>
        <begin position="397"/>
        <end position="423"/>
    </location>
</feature>
<dbReference type="GO" id="GO:0140359">
    <property type="term" value="F:ABC-type transporter activity"/>
    <property type="evidence" value="ECO:0007669"/>
    <property type="project" value="InterPro"/>
</dbReference>
<keyword evidence="7 10" id="KW-1133">Transmembrane helix</keyword>
<dbReference type="EMBL" id="MCFL01000044">
    <property type="protein sequence ID" value="ORZ32645.1"/>
    <property type="molecule type" value="Genomic_DNA"/>
</dbReference>
<feature type="non-terminal residue" evidence="12">
    <location>
        <position position="434"/>
    </location>
</feature>
<evidence type="ECO:0000256" key="5">
    <source>
        <dbReference type="ARBA" id="ARBA00022741"/>
    </source>
</evidence>
<evidence type="ECO:0000256" key="2">
    <source>
        <dbReference type="ARBA" id="ARBA00022448"/>
    </source>
</evidence>
<dbReference type="OrthoDB" id="6500128at2759"/>
<dbReference type="GO" id="GO:0005524">
    <property type="term" value="F:ATP binding"/>
    <property type="evidence" value="ECO:0007669"/>
    <property type="project" value="UniProtKB-KW"/>
</dbReference>
<evidence type="ECO:0000313" key="13">
    <source>
        <dbReference type="Proteomes" id="UP000193411"/>
    </source>
</evidence>
<evidence type="ECO:0000259" key="11">
    <source>
        <dbReference type="PROSITE" id="PS50929"/>
    </source>
</evidence>
<proteinExistence type="predicted"/>
<evidence type="ECO:0000256" key="1">
    <source>
        <dbReference type="ARBA" id="ARBA00004141"/>
    </source>
</evidence>
<gene>
    <name evidence="12" type="ORF">BCR44DRAFT_54964</name>
</gene>
<dbReference type="PANTHER" id="PTHR24223">
    <property type="entry name" value="ATP-BINDING CASSETTE SUB-FAMILY C"/>
    <property type="match status" value="1"/>
</dbReference>
<accession>A0A1Y2HDM5</accession>
<dbReference type="STRING" id="765915.A0A1Y2HDM5"/>
<evidence type="ECO:0000256" key="8">
    <source>
        <dbReference type="ARBA" id="ARBA00023136"/>
    </source>
</evidence>
<dbReference type="Pfam" id="PF00664">
    <property type="entry name" value="ABC_membrane"/>
    <property type="match status" value="1"/>
</dbReference>
<evidence type="ECO:0000313" key="12">
    <source>
        <dbReference type="EMBL" id="ORZ32645.1"/>
    </source>
</evidence>
<dbReference type="Proteomes" id="UP000193411">
    <property type="component" value="Unassembled WGS sequence"/>
</dbReference>
<evidence type="ECO:0000256" key="3">
    <source>
        <dbReference type="ARBA" id="ARBA00022692"/>
    </source>
</evidence>
<keyword evidence="8 10" id="KW-0472">Membrane</keyword>
<protein>
    <submittedName>
        <fullName evidence="12">ABC transporter type 1, transmembrane domain-containing protein</fullName>
    </submittedName>
</protein>
<organism evidence="12 13">
    <name type="scientific">Catenaria anguillulae PL171</name>
    <dbReference type="NCBI Taxonomy" id="765915"/>
    <lineage>
        <taxon>Eukaryota</taxon>
        <taxon>Fungi</taxon>
        <taxon>Fungi incertae sedis</taxon>
        <taxon>Blastocladiomycota</taxon>
        <taxon>Blastocladiomycetes</taxon>
        <taxon>Blastocladiales</taxon>
        <taxon>Catenariaceae</taxon>
        <taxon>Catenaria</taxon>
    </lineage>
</organism>
<keyword evidence="6" id="KW-0067">ATP-binding</keyword>
<dbReference type="SUPFAM" id="SSF90123">
    <property type="entry name" value="ABC transporter transmembrane region"/>
    <property type="match status" value="1"/>
</dbReference>
<feature type="transmembrane region" description="Helical" evidence="10">
    <location>
        <begin position="147"/>
        <end position="168"/>
    </location>
</feature>
<feature type="transmembrane region" description="Helical" evidence="10">
    <location>
        <begin position="285"/>
        <end position="305"/>
    </location>
</feature>
<sequence>MLKGKTIISVTHQPNYFTSYDGVIEMEAGKIKSFVRQKVRRDLPEDLKSAAKVAASDSTLIRDGNDDIVQDEPTEGTESESDASTKEGKFASSPTDVDGVTIQDVRALLSESKGKAGKGISEERVVSGSIGMEVYGEYLRHCGLPGVILQLVLLLAFQACNLGQQYWIGFWSTSGADAINQIGYYFGIYGALVALYALLVIVTNVNANAVLGIRAARNMSREMFARILAYPMSFFDQTPVGRVINRLSSDQDSVDSTIPNLLNNFSGNLFSVAFAFIAVAISSPWFLLLVVPIVMVLYYVASYYVTASRQVMRLISVTRSPVYALFGEMATGRGTILAKGSVPIFAQWLERRLDTTSRVMYTNMSMNRWLSAWLQLIGSLIVFSCVVLAVVTPRNSVLAGVGIMLAQSITGVLMMSVRIYIWLENAIIAVERIR</sequence>
<keyword evidence="4" id="KW-0677">Repeat</keyword>
<dbReference type="InterPro" id="IPR011527">
    <property type="entry name" value="ABC1_TM_dom"/>
</dbReference>
<keyword evidence="5" id="KW-0547">Nucleotide-binding</keyword>
<dbReference type="CDD" id="cd18580">
    <property type="entry name" value="ABC_6TM_ABCC_D2"/>
    <property type="match status" value="1"/>
</dbReference>
<dbReference type="GO" id="GO:0016020">
    <property type="term" value="C:membrane"/>
    <property type="evidence" value="ECO:0007669"/>
    <property type="project" value="UniProtKB-SubCell"/>
</dbReference>
<comment type="subcellular location">
    <subcellularLocation>
        <location evidence="1">Membrane</location>
        <topology evidence="1">Multi-pass membrane protein</topology>
    </subcellularLocation>
</comment>
<evidence type="ECO:0000256" key="6">
    <source>
        <dbReference type="ARBA" id="ARBA00022840"/>
    </source>
</evidence>
<dbReference type="PROSITE" id="PS50929">
    <property type="entry name" value="ABC_TM1F"/>
    <property type="match status" value="1"/>
</dbReference>
<keyword evidence="2" id="KW-0813">Transport</keyword>
<dbReference type="PANTHER" id="PTHR24223:SF399">
    <property type="entry name" value="ABC TRANSPORTER ATNG"/>
    <property type="match status" value="1"/>
</dbReference>
<keyword evidence="3 10" id="KW-0812">Transmembrane</keyword>
<evidence type="ECO:0000256" key="9">
    <source>
        <dbReference type="SAM" id="MobiDB-lite"/>
    </source>
</evidence>
<evidence type="ECO:0000256" key="10">
    <source>
        <dbReference type="SAM" id="Phobius"/>
    </source>
</evidence>
<reference evidence="12 13" key="1">
    <citation type="submission" date="2016-07" db="EMBL/GenBank/DDBJ databases">
        <title>Pervasive Adenine N6-methylation of Active Genes in Fungi.</title>
        <authorList>
            <consortium name="DOE Joint Genome Institute"/>
            <person name="Mondo S.J."/>
            <person name="Dannebaum R.O."/>
            <person name="Kuo R.C."/>
            <person name="Labutti K."/>
            <person name="Haridas S."/>
            <person name="Kuo A."/>
            <person name="Salamov A."/>
            <person name="Ahrendt S.R."/>
            <person name="Lipzen A."/>
            <person name="Sullivan W."/>
            <person name="Andreopoulos W.B."/>
            <person name="Clum A."/>
            <person name="Lindquist E."/>
            <person name="Daum C."/>
            <person name="Ramamoorthy G.K."/>
            <person name="Gryganskyi A."/>
            <person name="Culley D."/>
            <person name="Magnuson J.K."/>
            <person name="James T.Y."/>
            <person name="O'Malley M.A."/>
            <person name="Stajich J.E."/>
            <person name="Spatafora J.W."/>
            <person name="Visel A."/>
            <person name="Grigoriev I.V."/>
        </authorList>
    </citation>
    <scope>NUCLEOTIDE SEQUENCE [LARGE SCALE GENOMIC DNA]</scope>
    <source>
        <strain evidence="12 13">PL171</strain>
    </source>
</reference>
<comment type="caution">
    <text evidence="12">The sequence shown here is derived from an EMBL/GenBank/DDBJ whole genome shotgun (WGS) entry which is preliminary data.</text>
</comment>
<feature type="transmembrane region" description="Helical" evidence="10">
    <location>
        <begin position="261"/>
        <end position="279"/>
    </location>
</feature>
<dbReference type="Gene3D" id="1.20.1560.10">
    <property type="entry name" value="ABC transporter type 1, transmembrane domain"/>
    <property type="match status" value="1"/>
</dbReference>
<evidence type="ECO:0000256" key="7">
    <source>
        <dbReference type="ARBA" id="ARBA00022989"/>
    </source>
</evidence>
<feature type="region of interest" description="Disordered" evidence="9">
    <location>
        <begin position="62"/>
        <end position="96"/>
    </location>
</feature>
<dbReference type="InterPro" id="IPR036640">
    <property type="entry name" value="ABC1_TM_sf"/>
</dbReference>
<dbReference type="InterPro" id="IPR050173">
    <property type="entry name" value="ABC_transporter_C-like"/>
</dbReference>
<dbReference type="FunFam" id="1.20.1560.10:FF:000013">
    <property type="entry name" value="ABC transporter C family member 2"/>
    <property type="match status" value="1"/>
</dbReference>
<dbReference type="InterPro" id="IPR044726">
    <property type="entry name" value="ABCC_6TM_D2"/>
</dbReference>
<evidence type="ECO:0000256" key="4">
    <source>
        <dbReference type="ARBA" id="ARBA00022737"/>
    </source>
</evidence>
<feature type="transmembrane region" description="Helical" evidence="10">
    <location>
        <begin position="370"/>
        <end position="391"/>
    </location>
</feature>
<feature type="transmembrane region" description="Helical" evidence="10">
    <location>
        <begin position="188"/>
        <end position="213"/>
    </location>
</feature>
<dbReference type="AlphaFoldDB" id="A0A1Y2HDM5"/>
<feature type="compositionally biased region" description="Acidic residues" evidence="9">
    <location>
        <begin position="66"/>
        <end position="81"/>
    </location>
</feature>
<keyword evidence="13" id="KW-1185">Reference proteome</keyword>
<feature type="domain" description="ABC transmembrane type-1" evidence="11">
    <location>
        <begin position="148"/>
        <end position="434"/>
    </location>
</feature>
<name>A0A1Y2HDM5_9FUNG</name>